<sequence length="246" mass="28698">EDLHHLVRRIEFEVRKIEYDIHELKQRKMRLERNGNSVDALIMKQIGESIETFQGMKDELEKKIPSQWLSEREKFEKLSKDSRSARQKYRRNSDSAYEPLSQLSAILLQTPMLINMENQLKSIKSVIEEEQPDSAMKRIKEIESSLGSIAGASPIKSKISKARRALKGKNPNSEKALKQWQNGMTIYFQEMEWRQRALKELHEPLANYELLLRDSIGLRLQKKLNLDQAKAVSVCKSSHEDISLFF</sequence>
<organism evidence="1">
    <name type="scientific">marine metagenome</name>
    <dbReference type="NCBI Taxonomy" id="408172"/>
    <lineage>
        <taxon>unclassified sequences</taxon>
        <taxon>metagenomes</taxon>
        <taxon>ecological metagenomes</taxon>
    </lineage>
</organism>
<evidence type="ECO:0000313" key="1">
    <source>
        <dbReference type="EMBL" id="SVA64247.1"/>
    </source>
</evidence>
<name>A0A381XJ92_9ZZZZ</name>
<protein>
    <submittedName>
        <fullName evidence="1">Uncharacterized protein</fullName>
    </submittedName>
</protein>
<dbReference type="AlphaFoldDB" id="A0A381XJ92"/>
<proteinExistence type="predicted"/>
<reference evidence="1" key="1">
    <citation type="submission" date="2018-05" db="EMBL/GenBank/DDBJ databases">
        <authorList>
            <person name="Lanie J.A."/>
            <person name="Ng W.-L."/>
            <person name="Kazmierczak K.M."/>
            <person name="Andrzejewski T.M."/>
            <person name="Davidsen T.M."/>
            <person name="Wayne K.J."/>
            <person name="Tettelin H."/>
            <person name="Glass J.I."/>
            <person name="Rusch D."/>
            <person name="Podicherti R."/>
            <person name="Tsui H.-C.T."/>
            <person name="Winkler M.E."/>
        </authorList>
    </citation>
    <scope>NUCLEOTIDE SEQUENCE</scope>
</reference>
<feature type="non-terminal residue" evidence="1">
    <location>
        <position position="1"/>
    </location>
</feature>
<gene>
    <name evidence="1" type="ORF">METZ01_LOCUS117101</name>
</gene>
<accession>A0A381XJ92</accession>
<dbReference type="EMBL" id="UINC01015221">
    <property type="protein sequence ID" value="SVA64247.1"/>
    <property type="molecule type" value="Genomic_DNA"/>
</dbReference>